<sequence length="318" mass="36409">MSTHEYSFTPPPVVECAYAPDHCSSIGKKIYSSTKVCQVCISRHDTQESRTLTSSSSDAISNVEPEASNRRAASDHSDQASMGAKSASFDCAFTDPHFNNSALFTWRGEPGYQPPKNEPCSSVKVQGGVCKNCLTRISSHWKNRPKEQEKMKRELAKFFRLSIVDELDYATHNHIACPFNTEQCSENLITFVGEERWPCWNCIHSSPDRLEKEARGNPKLLDFVQVVRSHLQGRAKLDKPYVCVSQDPKYMFESWRRKSWKFRIPHIISTECLLYTCQQQTLCAVCQRMAKLQGSDLYDKPDNWYEEIFDPVTGKKRK</sequence>
<protein>
    <submittedName>
        <fullName evidence="2">Uncharacterized protein</fullName>
    </submittedName>
</protein>
<accession>A0A9P9IDS9</accession>
<evidence type="ECO:0000313" key="3">
    <source>
        <dbReference type="Proteomes" id="UP000700596"/>
    </source>
</evidence>
<gene>
    <name evidence="2" type="ORF">B0J11DRAFT_108379</name>
</gene>
<dbReference type="AlphaFoldDB" id="A0A9P9IDS9"/>
<feature type="region of interest" description="Disordered" evidence="1">
    <location>
        <begin position="51"/>
        <end position="79"/>
    </location>
</feature>
<dbReference type="Proteomes" id="UP000700596">
    <property type="component" value="Unassembled WGS sequence"/>
</dbReference>
<evidence type="ECO:0000313" key="2">
    <source>
        <dbReference type="EMBL" id="KAH7117061.1"/>
    </source>
</evidence>
<reference evidence="2" key="1">
    <citation type="journal article" date="2021" name="Nat. Commun.">
        <title>Genetic determinants of endophytism in the Arabidopsis root mycobiome.</title>
        <authorList>
            <person name="Mesny F."/>
            <person name="Miyauchi S."/>
            <person name="Thiergart T."/>
            <person name="Pickel B."/>
            <person name="Atanasova L."/>
            <person name="Karlsson M."/>
            <person name="Huettel B."/>
            <person name="Barry K.W."/>
            <person name="Haridas S."/>
            <person name="Chen C."/>
            <person name="Bauer D."/>
            <person name="Andreopoulos W."/>
            <person name="Pangilinan J."/>
            <person name="LaButti K."/>
            <person name="Riley R."/>
            <person name="Lipzen A."/>
            <person name="Clum A."/>
            <person name="Drula E."/>
            <person name="Henrissat B."/>
            <person name="Kohler A."/>
            <person name="Grigoriev I.V."/>
            <person name="Martin F.M."/>
            <person name="Hacquard S."/>
        </authorList>
    </citation>
    <scope>NUCLEOTIDE SEQUENCE</scope>
    <source>
        <strain evidence="2">MPI-CAGE-CH-0243</strain>
    </source>
</reference>
<organism evidence="2 3">
    <name type="scientific">Dendryphion nanum</name>
    <dbReference type="NCBI Taxonomy" id="256645"/>
    <lineage>
        <taxon>Eukaryota</taxon>
        <taxon>Fungi</taxon>
        <taxon>Dikarya</taxon>
        <taxon>Ascomycota</taxon>
        <taxon>Pezizomycotina</taxon>
        <taxon>Dothideomycetes</taxon>
        <taxon>Pleosporomycetidae</taxon>
        <taxon>Pleosporales</taxon>
        <taxon>Torulaceae</taxon>
        <taxon>Dendryphion</taxon>
    </lineage>
</organism>
<evidence type="ECO:0000256" key="1">
    <source>
        <dbReference type="SAM" id="MobiDB-lite"/>
    </source>
</evidence>
<proteinExistence type="predicted"/>
<comment type="caution">
    <text evidence="2">The sequence shown here is derived from an EMBL/GenBank/DDBJ whole genome shotgun (WGS) entry which is preliminary data.</text>
</comment>
<feature type="compositionally biased region" description="Basic and acidic residues" evidence="1">
    <location>
        <begin position="67"/>
        <end position="78"/>
    </location>
</feature>
<dbReference type="EMBL" id="JAGMWT010000014">
    <property type="protein sequence ID" value="KAH7117061.1"/>
    <property type="molecule type" value="Genomic_DNA"/>
</dbReference>
<feature type="compositionally biased region" description="Polar residues" evidence="1">
    <location>
        <begin position="51"/>
        <end position="60"/>
    </location>
</feature>
<name>A0A9P9IDS9_9PLEO</name>
<keyword evidence="3" id="KW-1185">Reference proteome</keyword>